<dbReference type="Proteomes" id="UP000248423">
    <property type="component" value="Unassembled WGS sequence"/>
</dbReference>
<protein>
    <submittedName>
        <fullName evidence="1">Uncharacterized protein</fullName>
    </submittedName>
</protein>
<dbReference type="OrthoDB" id="10358554at2759"/>
<gene>
    <name evidence="1" type="ORF">BO78DRAFT_399864</name>
</gene>
<evidence type="ECO:0000313" key="2">
    <source>
        <dbReference type="Proteomes" id="UP000248423"/>
    </source>
</evidence>
<name>A0A319E019_ASPSB</name>
<dbReference type="AlphaFoldDB" id="A0A319E019"/>
<accession>A0A319E019</accession>
<dbReference type="VEuPathDB" id="FungiDB:BO78DRAFT_399864"/>
<sequence>MMEACHPRCSRLSRPGNVCTPQQPNYPAICPPPKRNTAILMHVPCSLPRCAQCVPLDDICTGHLGAGTRAKCLLPRFLCFPDADHRMVEINPPLVSQAPSAASACLACTLRSYHTESPTIHSDSPLVGSSRWANFPLAAVVMSSANYGLSNISEKERDTVMPLTSWTENSRWGSGQVHACFSPSGVRPNYWRS</sequence>
<organism evidence="1 2">
    <name type="scientific">Aspergillus sclerotiicarbonarius (strain CBS 121057 / IBT 28362)</name>
    <dbReference type="NCBI Taxonomy" id="1448318"/>
    <lineage>
        <taxon>Eukaryota</taxon>
        <taxon>Fungi</taxon>
        <taxon>Dikarya</taxon>
        <taxon>Ascomycota</taxon>
        <taxon>Pezizomycotina</taxon>
        <taxon>Eurotiomycetes</taxon>
        <taxon>Eurotiomycetidae</taxon>
        <taxon>Eurotiales</taxon>
        <taxon>Aspergillaceae</taxon>
        <taxon>Aspergillus</taxon>
        <taxon>Aspergillus subgen. Circumdati</taxon>
    </lineage>
</organism>
<proteinExistence type="predicted"/>
<keyword evidence="2" id="KW-1185">Reference proteome</keyword>
<reference evidence="1 2" key="1">
    <citation type="submission" date="2018-02" db="EMBL/GenBank/DDBJ databases">
        <title>The genomes of Aspergillus section Nigri reveals drivers in fungal speciation.</title>
        <authorList>
            <consortium name="DOE Joint Genome Institute"/>
            <person name="Vesth T.C."/>
            <person name="Nybo J."/>
            <person name="Theobald S."/>
            <person name="Brandl J."/>
            <person name="Frisvad J.C."/>
            <person name="Nielsen K.F."/>
            <person name="Lyhne E.K."/>
            <person name="Kogle M.E."/>
            <person name="Kuo A."/>
            <person name="Riley R."/>
            <person name="Clum A."/>
            <person name="Nolan M."/>
            <person name="Lipzen A."/>
            <person name="Salamov A."/>
            <person name="Henrissat B."/>
            <person name="Wiebenga A."/>
            <person name="De vries R.P."/>
            <person name="Grigoriev I.V."/>
            <person name="Mortensen U.H."/>
            <person name="Andersen M.R."/>
            <person name="Baker S.E."/>
        </authorList>
    </citation>
    <scope>NUCLEOTIDE SEQUENCE [LARGE SCALE GENOMIC DNA]</scope>
    <source>
        <strain evidence="1 2">CBS 121057</strain>
    </source>
</reference>
<dbReference type="EMBL" id="KZ826381">
    <property type="protein sequence ID" value="PYI03412.1"/>
    <property type="molecule type" value="Genomic_DNA"/>
</dbReference>
<evidence type="ECO:0000313" key="1">
    <source>
        <dbReference type="EMBL" id="PYI03412.1"/>
    </source>
</evidence>